<proteinExistence type="predicted"/>
<evidence type="ECO:0000313" key="1">
    <source>
        <dbReference type="EMBL" id="CAK9153748.1"/>
    </source>
</evidence>
<dbReference type="EMBL" id="CAUOFW020002447">
    <property type="protein sequence ID" value="CAK9153748.1"/>
    <property type="molecule type" value="Genomic_DNA"/>
</dbReference>
<protein>
    <submittedName>
        <fullName evidence="1">Uncharacterized protein</fullName>
    </submittedName>
</protein>
<evidence type="ECO:0000313" key="2">
    <source>
        <dbReference type="Proteomes" id="UP001642360"/>
    </source>
</evidence>
<organism evidence="1 2">
    <name type="scientific">Ilex paraguariensis</name>
    <name type="common">yerba mate</name>
    <dbReference type="NCBI Taxonomy" id="185542"/>
    <lineage>
        <taxon>Eukaryota</taxon>
        <taxon>Viridiplantae</taxon>
        <taxon>Streptophyta</taxon>
        <taxon>Embryophyta</taxon>
        <taxon>Tracheophyta</taxon>
        <taxon>Spermatophyta</taxon>
        <taxon>Magnoliopsida</taxon>
        <taxon>eudicotyledons</taxon>
        <taxon>Gunneridae</taxon>
        <taxon>Pentapetalae</taxon>
        <taxon>asterids</taxon>
        <taxon>campanulids</taxon>
        <taxon>Aquifoliales</taxon>
        <taxon>Aquifoliaceae</taxon>
        <taxon>Ilex</taxon>
    </lineage>
</organism>
<dbReference type="Proteomes" id="UP001642360">
    <property type="component" value="Unassembled WGS sequence"/>
</dbReference>
<name>A0ABC8SFB0_9AQUA</name>
<accession>A0ABC8SFB0</accession>
<reference evidence="1 2" key="1">
    <citation type="submission" date="2024-02" db="EMBL/GenBank/DDBJ databases">
        <authorList>
            <person name="Vignale AGUSTIN F."/>
            <person name="Sosa J E."/>
            <person name="Modenutti C."/>
        </authorList>
    </citation>
    <scope>NUCLEOTIDE SEQUENCE [LARGE SCALE GENOMIC DNA]</scope>
</reference>
<dbReference type="AlphaFoldDB" id="A0ABC8SFB0"/>
<comment type="caution">
    <text evidence="1">The sequence shown here is derived from an EMBL/GenBank/DDBJ whole genome shotgun (WGS) entry which is preliminary data.</text>
</comment>
<sequence length="218" mass="24301">MGHMDAFLQREDVNNEVIENIEIDSGGGDRDDDLLMSLNVDVGGAKKTIENDGELILENRNVSPIVNDSVIALSKEEENTMERDVSKEKVNEGEVPVCDISKQFPPFVNSFFWVNNEYCARSKCSFSLGDENGLVRNKEPPDKGFCSDQESSMKWENLSNNMEGIKEPLVDQEVANFINSSPRQTPREPKMESSKIRGFASSVGLSSFVVKSLAEKNL</sequence>
<gene>
    <name evidence="1" type="ORF">ILEXP_LOCUS22043</name>
</gene>
<keyword evidence="2" id="KW-1185">Reference proteome</keyword>